<gene>
    <name evidence="1" type="ORF">C2S_11426</name>
</gene>
<name>A0A2H3T1A5_FUSFU</name>
<dbReference type="AlphaFoldDB" id="A0A2H3T1A5"/>
<organism evidence="1 2">
    <name type="scientific">Fusarium fujikuroi</name>
    <name type="common">Bakanae and foot rot disease fungus</name>
    <name type="synonym">Gibberella fujikuroi</name>
    <dbReference type="NCBI Taxonomy" id="5127"/>
    <lineage>
        <taxon>Eukaryota</taxon>
        <taxon>Fungi</taxon>
        <taxon>Dikarya</taxon>
        <taxon>Ascomycota</taxon>
        <taxon>Pezizomycotina</taxon>
        <taxon>Sordariomycetes</taxon>
        <taxon>Hypocreomycetidae</taxon>
        <taxon>Hypocreales</taxon>
        <taxon>Nectriaceae</taxon>
        <taxon>Fusarium</taxon>
        <taxon>Fusarium fujikuroi species complex</taxon>
    </lineage>
</organism>
<protein>
    <submittedName>
        <fullName evidence="1">Uncharacterized protein</fullName>
    </submittedName>
</protein>
<reference evidence="1" key="1">
    <citation type="submission" date="2019-05" db="EMBL/GenBank/DDBJ databases">
        <authorList>
            <person name="Piombo E."/>
        </authorList>
    </citation>
    <scope>NUCLEOTIDE SEQUENCE</scope>
    <source>
        <strain evidence="1">C2S</strain>
    </source>
</reference>
<evidence type="ECO:0000313" key="2">
    <source>
        <dbReference type="Proteomes" id="UP000760494"/>
    </source>
</evidence>
<dbReference type="Proteomes" id="UP000760494">
    <property type="component" value="Unassembled WGS sequence"/>
</dbReference>
<proteinExistence type="predicted"/>
<evidence type="ECO:0000313" key="1">
    <source>
        <dbReference type="EMBL" id="VTT79709.1"/>
    </source>
</evidence>
<sequence length="182" mass="21250">MGASPDEMISDLTKSSKTTSYLVSVVRCNNPALVGRMRDEEYLHRIDVHQQDQTLRRHLQLDERDLVASPQVTLYAEEFLAQGFPIEDEYDVNHNTINYNDFLVNTFIYMCSITDRIKAELKNTHFYWVVGTRNWTDYYEFTSPIDENIFDPEDELISHIVTMEDQLFLGARILHVRALPAL</sequence>
<dbReference type="EMBL" id="CABFJX010000398">
    <property type="protein sequence ID" value="VTT79709.1"/>
    <property type="molecule type" value="Genomic_DNA"/>
</dbReference>
<accession>A0A2H3T1A5</accession>
<comment type="caution">
    <text evidence="1">The sequence shown here is derived from an EMBL/GenBank/DDBJ whole genome shotgun (WGS) entry which is preliminary data.</text>
</comment>